<feature type="transmembrane region" description="Helical" evidence="10">
    <location>
        <begin position="51"/>
        <end position="72"/>
    </location>
</feature>
<dbReference type="GO" id="GO:0090374">
    <property type="term" value="P:oligopeptide export from mitochondrion"/>
    <property type="evidence" value="ECO:0007669"/>
    <property type="project" value="TreeGrafter"/>
</dbReference>
<dbReference type="Gene3D" id="3.40.50.300">
    <property type="entry name" value="P-loop containing nucleotide triphosphate hydrolases"/>
    <property type="match status" value="2"/>
</dbReference>
<feature type="transmembrane region" description="Helical" evidence="10">
    <location>
        <begin position="149"/>
        <end position="170"/>
    </location>
</feature>
<evidence type="ECO:0000256" key="10">
    <source>
        <dbReference type="SAM" id="Phobius"/>
    </source>
</evidence>
<accession>A0A4Y7SNI2</accession>
<dbReference type="PROSITE" id="PS00211">
    <property type="entry name" value="ABC_TRANSPORTER_1"/>
    <property type="match status" value="2"/>
</dbReference>
<dbReference type="InterPro" id="IPR036640">
    <property type="entry name" value="ABC1_TM_sf"/>
</dbReference>
<reference evidence="13 14" key="1">
    <citation type="journal article" date="2019" name="Nat. Ecol. Evol.">
        <title>Megaphylogeny resolves global patterns of mushroom evolution.</title>
        <authorList>
            <person name="Varga T."/>
            <person name="Krizsan K."/>
            <person name="Foldi C."/>
            <person name="Dima B."/>
            <person name="Sanchez-Garcia M."/>
            <person name="Sanchez-Ramirez S."/>
            <person name="Szollosi G.J."/>
            <person name="Szarkandi J.G."/>
            <person name="Papp V."/>
            <person name="Albert L."/>
            <person name="Andreopoulos W."/>
            <person name="Angelini C."/>
            <person name="Antonin V."/>
            <person name="Barry K.W."/>
            <person name="Bougher N.L."/>
            <person name="Buchanan P."/>
            <person name="Buyck B."/>
            <person name="Bense V."/>
            <person name="Catcheside P."/>
            <person name="Chovatia M."/>
            <person name="Cooper J."/>
            <person name="Damon W."/>
            <person name="Desjardin D."/>
            <person name="Finy P."/>
            <person name="Geml J."/>
            <person name="Haridas S."/>
            <person name="Hughes K."/>
            <person name="Justo A."/>
            <person name="Karasinski D."/>
            <person name="Kautmanova I."/>
            <person name="Kiss B."/>
            <person name="Kocsube S."/>
            <person name="Kotiranta H."/>
            <person name="LaButti K.M."/>
            <person name="Lechner B.E."/>
            <person name="Liimatainen K."/>
            <person name="Lipzen A."/>
            <person name="Lukacs Z."/>
            <person name="Mihaltcheva S."/>
            <person name="Morgado L.N."/>
            <person name="Niskanen T."/>
            <person name="Noordeloos M.E."/>
            <person name="Ohm R.A."/>
            <person name="Ortiz-Santana B."/>
            <person name="Ovrebo C."/>
            <person name="Racz N."/>
            <person name="Riley R."/>
            <person name="Savchenko A."/>
            <person name="Shiryaev A."/>
            <person name="Soop K."/>
            <person name="Spirin V."/>
            <person name="Szebenyi C."/>
            <person name="Tomsovsky M."/>
            <person name="Tulloss R.E."/>
            <person name="Uehling J."/>
            <person name="Grigoriev I.V."/>
            <person name="Vagvolgyi C."/>
            <person name="Papp T."/>
            <person name="Martin F.M."/>
            <person name="Miettinen O."/>
            <person name="Hibbett D.S."/>
            <person name="Nagy L.G."/>
        </authorList>
    </citation>
    <scope>NUCLEOTIDE SEQUENCE [LARGE SCALE GENOMIC DNA]</scope>
    <source>
        <strain evidence="13 14">FP101781</strain>
    </source>
</reference>
<dbReference type="SUPFAM" id="SSF90123">
    <property type="entry name" value="ABC transporter transmembrane region"/>
    <property type="match status" value="2"/>
</dbReference>
<feature type="transmembrane region" description="Helical" evidence="10">
    <location>
        <begin position="650"/>
        <end position="677"/>
    </location>
</feature>
<dbReference type="Proteomes" id="UP000298030">
    <property type="component" value="Unassembled WGS sequence"/>
</dbReference>
<feature type="domain" description="ABC transporter" evidence="11">
    <location>
        <begin position="326"/>
        <end position="571"/>
    </location>
</feature>
<keyword evidence="8 10" id="KW-1133">Transmembrane helix</keyword>
<feature type="transmembrane region" description="Helical" evidence="10">
    <location>
        <begin position="769"/>
        <end position="789"/>
    </location>
</feature>
<evidence type="ECO:0000259" key="12">
    <source>
        <dbReference type="PROSITE" id="PS50929"/>
    </source>
</evidence>
<evidence type="ECO:0000313" key="14">
    <source>
        <dbReference type="Proteomes" id="UP000298030"/>
    </source>
</evidence>
<evidence type="ECO:0000256" key="5">
    <source>
        <dbReference type="ARBA" id="ARBA00022737"/>
    </source>
</evidence>
<evidence type="ECO:0000256" key="8">
    <source>
        <dbReference type="ARBA" id="ARBA00022989"/>
    </source>
</evidence>
<evidence type="ECO:0000256" key="7">
    <source>
        <dbReference type="ARBA" id="ARBA00022840"/>
    </source>
</evidence>
<name>A0A4Y7SNI2_COPMI</name>
<dbReference type="CDD" id="cd03249">
    <property type="entry name" value="ABC_MTABC3_MDL1_MDL2"/>
    <property type="match status" value="2"/>
</dbReference>
<keyword evidence="7" id="KW-0067">ATP-binding</keyword>
<evidence type="ECO:0000256" key="1">
    <source>
        <dbReference type="ARBA" id="ARBA00004141"/>
    </source>
</evidence>
<sequence length="1225" mass="133552">MMSLLFGNLTKEFVDFTTTSMMAKAGDPDAITNLPEQAAKFRRVAALDASYLTYIGIAIFVATYVYMFTWVYTGEINAKRTRERYLEATLRQDIAYFDKVGAGEVATRIQTDTHLVQQATSEKVVLSVSFIAAFITGFALGYARQWRLALAMTSILPCMAIAGGVMNKFISGYKQMSLQYIADGGNLAEEVIGTVRTAQAFGTQKILGGLYDIHVDKALVVELKSSMWHGGGLAFFFFVIYASYALAFHFGTTLIIQGHADSGQVINVFMAILIGSISLTMLAPEIQALTHGCSAAAKLYETIDRVPDIDSANPGGLKPDTVQGEITLEDVHFSYPSRPTVKVTKGLNITFRAGKTAALVGASGSGKSTIIQLVERFYDPIQGIVKLDGVNIKDLNLKWLRSQIGLVSQEPTLFATTIKQNVAHGLINTKYENASEEEQFALIKEACIKSNADGFISKLPNGYDTMVGERGFLLSGGQKQRIAIARAIVSDPRILLLDEATSALDTQSEGIVQDALDKASAGRTTITIAHRLSTIKDADVIYVMGDGLVLEQGTHNELLSREGSYSHLVAAQKLRETQEAEAVDAGSDDEEDLAAAAREEIPLGRRNTGRSLASEIIEQRRLAVEGQEEEKDLGLFVLFKRMAKLMPDQWRNYAIGIIFACMTGMVFPAMGIVYAKGVEGFSHREHSELRKAGDRNALWFFIIAILASLAVGLQNYYFACAAAQLTARLRSLSFKAILRQDIHFFDKDENSTGALTANLSENPQKVNGLAGITLGAIVQALATVVAGTILGLIFIWRIALVSLACTPVLLSTGYIRLQVVVLKDQANKKAHEESAQLACEAAGSIRTVASLTRETDCLNLYSKSLDVPLQQSNRTAVWSNALYALSQSITMFVIALIFWYGSRLVADETASTFQFFVGLMSTTFGAVQAGNVFSFVPDMSTAKSAGSDIIRLLDSVPEIDAQSEEGKKLSPKEVEGHLKLENIHFRYPTRTGVRVLRDLSIEVQPGTYVALVGASGCGKSTVIQLLERFYDPLAGEILLDGHNIGDLHVQEYRKHIALVSQEPTLYAGTVRFNIMLGATKPESEVTQDELEAACRDANILDFIKSLPNGFDTDVGGKGSQLSGGQKQRIAIARALLRNPKVLLLDEATSALDSHSEKVVQAALDQAAKGRTTIAIAHRLSTIQNADRIYFLKEGRVSEYGTHDQLIAKKGDYYEYVQLQALSKNE</sequence>
<dbReference type="FunFam" id="3.40.50.300:FF:000913">
    <property type="entry name" value="ABC multidrug transporter SitT"/>
    <property type="match status" value="1"/>
</dbReference>
<dbReference type="Pfam" id="PF00005">
    <property type="entry name" value="ABC_tran"/>
    <property type="match status" value="2"/>
</dbReference>
<evidence type="ECO:0000256" key="9">
    <source>
        <dbReference type="ARBA" id="ARBA00023136"/>
    </source>
</evidence>
<dbReference type="InterPro" id="IPR027417">
    <property type="entry name" value="P-loop_NTPase"/>
</dbReference>
<comment type="caution">
    <text evidence="13">The sequence shown here is derived from an EMBL/GenBank/DDBJ whole genome shotgun (WGS) entry which is preliminary data.</text>
</comment>
<dbReference type="PROSITE" id="PS50893">
    <property type="entry name" value="ABC_TRANSPORTER_2"/>
    <property type="match status" value="2"/>
</dbReference>
<keyword evidence="9 10" id="KW-0472">Membrane</keyword>
<dbReference type="GO" id="GO:0016887">
    <property type="term" value="F:ATP hydrolysis activity"/>
    <property type="evidence" value="ECO:0007669"/>
    <property type="project" value="InterPro"/>
</dbReference>
<comment type="subcellular location">
    <subcellularLocation>
        <location evidence="1">Membrane</location>
        <topology evidence="1">Multi-pass membrane protein</topology>
    </subcellularLocation>
</comment>
<dbReference type="SUPFAM" id="SSF52540">
    <property type="entry name" value="P-loop containing nucleoside triphosphate hydrolases"/>
    <property type="match status" value="2"/>
</dbReference>
<evidence type="ECO:0000256" key="4">
    <source>
        <dbReference type="ARBA" id="ARBA00022692"/>
    </source>
</evidence>
<dbReference type="InterPro" id="IPR011527">
    <property type="entry name" value="ABC1_TM_dom"/>
</dbReference>
<protein>
    <submittedName>
        <fullName evidence="13">Multidrug resistance protein 1</fullName>
    </submittedName>
</protein>
<feature type="transmembrane region" description="Helical" evidence="10">
    <location>
        <begin position="262"/>
        <end position="282"/>
    </location>
</feature>
<dbReference type="InterPro" id="IPR003439">
    <property type="entry name" value="ABC_transporter-like_ATP-bd"/>
</dbReference>
<dbReference type="Pfam" id="PF00664">
    <property type="entry name" value="ABC_membrane"/>
    <property type="match status" value="2"/>
</dbReference>
<dbReference type="AlphaFoldDB" id="A0A4Y7SNI2"/>
<dbReference type="STRING" id="71717.A0A4Y7SNI2"/>
<comment type="similarity">
    <text evidence="2">Belongs to the ABC transporter superfamily. ABCB family. Multidrug resistance exporter (TC 3.A.1.201) subfamily.</text>
</comment>
<dbReference type="InterPro" id="IPR017871">
    <property type="entry name" value="ABC_transporter-like_CS"/>
</dbReference>
<feature type="transmembrane region" description="Helical" evidence="10">
    <location>
        <begin position="795"/>
        <end position="815"/>
    </location>
</feature>
<dbReference type="SMART" id="SM00382">
    <property type="entry name" value="AAA"/>
    <property type="match status" value="2"/>
</dbReference>
<gene>
    <name evidence="13" type="ORF">FA13DRAFT_1740101</name>
</gene>
<dbReference type="FunFam" id="3.40.50.300:FF:000251">
    <property type="entry name" value="ABC transporter B family member 19"/>
    <property type="match status" value="1"/>
</dbReference>
<keyword evidence="6" id="KW-0547">Nucleotide-binding</keyword>
<dbReference type="GO" id="GO:0005743">
    <property type="term" value="C:mitochondrial inner membrane"/>
    <property type="evidence" value="ECO:0007669"/>
    <property type="project" value="TreeGrafter"/>
</dbReference>
<dbReference type="InterPro" id="IPR003593">
    <property type="entry name" value="AAA+_ATPase"/>
</dbReference>
<feature type="transmembrane region" description="Helical" evidence="10">
    <location>
        <begin position="233"/>
        <end position="256"/>
    </location>
</feature>
<feature type="transmembrane region" description="Helical" evidence="10">
    <location>
        <begin position="881"/>
        <end position="901"/>
    </location>
</feature>
<dbReference type="GO" id="GO:0005524">
    <property type="term" value="F:ATP binding"/>
    <property type="evidence" value="ECO:0007669"/>
    <property type="project" value="UniProtKB-KW"/>
</dbReference>
<organism evidence="13 14">
    <name type="scientific">Coprinellus micaceus</name>
    <name type="common">Glistening ink-cap mushroom</name>
    <name type="synonym">Coprinus micaceus</name>
    <dbReference type="NCBI Taxonomy" id="71717"/>
    <lineage>
        <taxon>Eukaryota</taxon>
        <taxon>Fungi</taxon>
        <taxon>Dikarya</taxon>
        <taxon>Basidiomycota</taxon>
        <taxon>Agaricomycotina</taxon>
        <taxon>Agaricomycetes</taxon>
        <taxon>Agaricomycetidae</taxon>
        <taxon>Agaricales</taxon>
        <taxon>Agaricineae</taxon>
        <taxon>Psathyrellaceae</taxon>
        <taxon>Coprinellus</taxon>
    </lineage>
</organism>
<proteinExistence type="inferred from homology"/>
<dbReference type="CDD" id="cd18578">
    <property type="entry name" value="ABC_6TM_Pgp_ABCB1_D2_like"/>
    <property type="match status" value="1"/>
</dbReference>
<feature type="domain" description="ABC transmembrane type-1" evidence="12">
    <location>
        <begin position="654"/>
        <end position="941"/>
    </location>
</feature>
<dbReference type="PANTHER" id="PTHR43394">
    <property type="entry name" value="ATP-DEPENDENT PERMEASE MDL1, MITOCHONDRIAL"/>
    <property type="match status" value="1"/>
</dbReference>
<dbReference type="PROSITE" id="PS50929">
    <property type="entry name" value="ABC_TM1F"/>
    <property type="match status" value="2"/>
</dbReference>
<feature type="transmembrane region" description="Helical" evidence="10">
    <location>
        <begin position="124"/>
        <end position="143"/>
    </location>
</feature>
<dbReference type="Gene3D" id="1.20.1560.10">
    <property type="entry name" value="ABC transporter type 1, transmembrane domain"/>
    <property type="match status" value="1"/>
</dbReference>
<feature type="domain" description="ABC transmembrane type-1" evidence="12">
    <location>
        <begin position="1"/>
        <end position="291"/>
    </location>
</feature>
<feature type="transmembrane region" description="Helical" evidence="10">
    <location>
        <begin position="913"/>
        <end position="936"/>
    </location>
</feature>
<dbReference type="InterPro" id="IPR039421">
    <property type="entry name" value="Type_1_exporter"/>
</dbReference>
<dbReference type="CDD" id="cd18577">
    <property type="entry name" value="ABC_6TM_Pgp_ABCB1_D1_like"/>
    <property type="match status" value="1"/>
</dbReference>
<dbReference type="GO" id="GO:0015421">
    <property type="term" value="F:ABC-type oligopeptide transporter activity"/>
    <property type="evidence" value="ECO:0007669"/>
    <property type="project" value="TreeGrafter"/>
</dbReference>
<evidence type="ECO:0000256" key="6">
    <source>
        <dbReference type="ARBA" id="ARBA00022741"/>
    </source>
</evidence>
<dbReference type="PANTHER" id="PTHR43394:SF11">
    <property type="entry name" value="ATP-BINDING CASSETTE TRANSPORTER"/>
    <property type="match status" value="1"/>
</dbReference>
<keyword evidence="4 10" id="KW-0812">Transmembrane</keyword>
<keyword evidence="14" id="KW-1185">Reference proteome</keyword>
<evidence type="ECO:0000259" key="11">
    <source>
        <dbReference type="PROSITE" id="PS50893"/>
    </source>
</evidence>
<dbReference type="OrthoDB" id="6500128at2759"/>
<keyword evidence="3" id="KW-0813">Transport</keyword>
<evidence type="ECO:0000313" key="13">
    <source>
        <dbReference type="EMBL" id="TEB23342.1"/>
    </source>
</evidence>
<evidence type="ECO:0000256" key="2">
    <source>
        <dbReference type="ARBA" id="ARBA00007577"/>
    </source>
</evidence>
<dbReference type="EMBL" id="QPFP01000079">
    <property type="protein sequence ID" value="TEB23342.1"/>
    <property type="molecule type" value="Genomic_DNA"/>
</dbReference>
<feature type="domain" description="ABC transporter" evidence="11">
    <location>
        <begin position="978"/>
        <end position="1218"/>
    </location>
</feature>
<feature type="transmembrane region" description="Helical" evidence="10">
    <location>
        <begin position="697"/>
        <end position="718"/>
    </location>
</feature>
<evidence type="ECO:0000256" key="3">
    <source>
        <dbReference type="ARBA" id="ARBA00022448"/>
    </source>
</evidence>
<keyword evidence="5" id="KW-0677">Repeat</keyword>